<dbReference type="EMBL" id="JABAHT010000153">
    <property type="protein sequence ID" value="KAF4663017.1"/>
    <property type="molecule type" value="Genomic_DNA"/>
</dbReference>
<dbReference type="EC" id="3.1.4.-" evidence="6"/>
<dbReference type="PROSITE" id="PS00126">
    <property type="entry name" value="PDEASE_I_1"/>
    <property type="match status" value="1"/>
</dbReference>
<dbReference type="AlphaFoldDB" id="A0A7J6LUT2"/>
<dbReference type="GO" id="GO:0007165">
    <property type="term" value="P:signal transduction"/>
    <property type="evidence" value="ECO:0007669"/>
    <property type="project" value="InterPro"/>
</dbReference>
<dbReference type="Gene3D" id="1.10.1300.10">
    <property type="entry name" value="3'5'-cyclic nucleotide phosphodiesterase, catalytic domain"/>
    <property type="match status" value="1"/>
</dbReference>
<dbReference type="InterPro" id="IPR023088">
    <property type="entry name" value="PDEase"/>
</dbReference>
<evidence type="ECO:0000256" key="5">
    <source>
        <dbReference type="PIRSR" id="PIRSR623088-3"/>
    </source>
</evidence>
<feature type="binding site" evidence="4">
    <location>
        <position position="316"/>
    </location>
    <ligand>
        <name>AMP</name>
        <dbReference type="ChEBI" id="CHEBI:456215"/>
    </ligand>
</feature>
<feature type="active site" description="Proton donor" evidence="3">
    <location>
        <position position="275"/>
    </location>
</feature>
<accession>A0A7J6LUT2</accession>
<reference evidence="9 10" key="1">
    <citation type="submission" date="2020-04" db="EMBL/GenBank/DDBJ databases">
        <title>Perkinsus olseni comparative genomics.</title>
        <authorList>
            <person name="Bogema D.R."/>
        </authorList>
    </citation>
    <scope>NUCLEOTIDE SEQUENCE [LARGE SCALE GENOMIC DNA]</scope>
    <source>
        <strain evidence="9">ATCC PRA-179</strain>
    </source>
</reference>
<evidence type="ECO:0000256" key="3">
    <source>
        <dbReference type="PIRSR" id="PIRSR623088-1"/>
    </source>
</evidence>
<name>A0A7J6LUT2_PEROL</name>
<feature type="compositionally biased region" description="Polar residues" evidence="7">
    <location>
        <begin position="97"/>
        <end position="112"/>
    </location>
</feature>
<evidence type="ECO:0000259" key="8">
    <source>
        <dbReference type="PROSITE" id="PS51845"/>
    </source>
</evidence>
<evidence type="ECO:0000256" key="4">
    <source>
        <dbReference type="PIRSR" id="PIRSR623088-2"/>
    </source>
</evidence>
<evidence type="ECO:0000256" key="7">
    <source>
        <dbReference type="SAM" id="MobiDB-lite"/>
    </source>
</evidence>
<organism evidence="9 10">
    <name type="scientific">Perkinsus olseni</name>
    <name type="common">Perkinsus atlanticus</name>
    <dbReference type="NCBI Taxonomy" id="32597"/>
    <lineage>
        <taxon>Eukaryota</taxon>
        <taxon>Sar</taxon>
        <taxon>Alveolata</taxon>
        <taxon>Perkinsozoa</taxon>
        <taxon>Perkinsea</taxon>
        <taxon>Perkinsida</taxon>
        <taxon>Perkinsidae</taxon>
        <taxon>Perkinsus</taxon>
    </lineage>
</organism>
<dbReference type="OrthoDB" id="189220at2759"/>
<proteinExistence type="inferred from homology"/>
<dbReference type="CDD" id="cd00077">
    <property type="entry name" value="HDc"/>
    <property type="match status" value="1"/>
</dbReference>
<dbReference type="Gene3D" id="1.20.890.10">
    <property type="entry name" value="cAMP-dependent protein kinase regulatory subunit, dimerization-anchoring domain"/>
    <property type="match status" value="1"/>
</dbReference>
<keyword evidence="1 5" id="KW-0479">Metal-binding</keyword>
<feature type="binding site" evidence="4">
    <location>
        <begin position="275"/>
        <end position="279"/>
    </location>
    <ligand>
        <name>AMP</name>
        <dbReference type="ChEBI" id="CHEBI:456215"/>
    </ligand>
</feature>
<dbReference type="InterPro" id="IPR002073">
    <property type="entry name" value="PDEase_catalytic_dom"/>
</dbReference>
<feature type="binding site" evidence="4">
    <location>
        <position position="482"/>
    </location>
    <ligand>
        <name>AMP</name>
        <dbReference type="ChEBI" id="CHEBI:456215"/>
    </ligand>
</feature>
<feature type="binding site" evidence="5">
    <location>
        <position position="279"/>
    </location>
    <ligand>
        <name>Zn(2+)</name>
        <dbReference type="ChEBI" id="CHEBI:29105"/>
        <label>1</label>
    </ligand>
</feature>
<dbReference type="GO" id="GO:0046872">
    <property type="term" value="F:metal ion binding"/>
    <property type="evidence" value="ECO:0007669"/>
    <property type="project" value="UniProtKB-KW"/>
</dbReference>
<comment type="caution">
    <text evidence="9">The sequence shown here is derived from an EMBL/GenBank/DDBJ whole genome shotgun (WGS) entry which is preliminary data.</text>
</comment>
<dbReference type="SMART" id="SM00471">
    <property type="entry name" value="HDc"/>
    <property type="match status" value="1"/>
</dbReference>
<evidence type="ECO:0000313" key="10">
    <source>
        <dbReference type="Proteomes" id="UP000570595"/>
    </source>
</evidence>
<feature type="binding site" evidence="4">
    <location>
        <position position="428"/>
    </location>
    <ligand>
        <name>AMP</name>
        <dbReference type="ChEBI" id="CHEBI:456215"/>
    </ligand>
</feature>
<keyword evidence="2 6" id="KW-0378">Hydrolase</keyword>
<feature type="binding site" evidence="5">
    <location>
        <position position="315"/>
    </location>
    <ligand>
        <name>Zn(2+)</name>
        <dbReference type="ChEBI" id="CHEBI:29105"/>
        <label>1</label>
    </ligand>
</feature>
<dbReference type="GO" id="GO:0004114">
    <property type="term" value="F:3',5'-cyclic-nucleotide phosphodiesterase activity"/>
    <property type="evidence" value="ECO:0007669"/>
    <property type="project" value="InterPro"/>
</dbReference>
<comment type="similarity">
    <text evidence="6">Belongs to the cyclic nucleotide phosphodiesterase family.</text>
</comment>
<feature type="binding site" evidence="5">
    <location>
        <position position="316"/>
    </location>
    <ligand>
        <name>Zn(2+)</name>
        <dbReference type="ChEBI" id="CHEBI:29105"/>
        <label>2</label>
    </ligand>
</feature>
<feature type="region of interest" description="Disordered" evidence="7">
    <location>
        <begin position="93"/>
        <end position="129"/>
    </location>
</feature>
<dbReference type="Pfam" id="PF00233">
    <property type="entry name" value="PDEase_I"/>
    <property type="match status" value="1"/>
</dbReference>
<dbReference type="InterPro" id="IPR023174">
    <property type="entry name" value="PDEase_CS"/>
</dbReference>
<evidence type="ECO:0000256" key="6">
    <source>
        <dbReference type="RuleBase" id="RU363067"/>
    </source>
</evidence>
<sequence length="539" mass="60874">MSARVNLGSGNSSLLEPAVDIRVSPLPIGTEEGLQVARIQDYFNKHDLENLLTELMVELGSRMPDNPTLFMCTYIQEWFKCVGETAAVKRNAARRASTGSLQEGQAPTTTTPERVKNGHHGTSSPNLNSLAHDFSNAALKKMVMARVSLQLEKEPTSINSFVMEWMEDPGRVSRRPSLTPSSAPSARSRISTDHSILSINDMFKVCSKSLEELTSWQMDWLSRSEKELAKNAFNLFHVWGCFNEALSGENAIEFSKMQSFLLSVLSNYNSSNPYHNFNHAYSVLAAVGRMLRVSGADVFCSPIDEIALLVGALTHDVGHQGFNNDYYIKSRHTLAIRYNDMAVLENMHAAKTFEILLDDGNNFLRDWSDEQFVEFRKTAINAILATDMKVHFDLTTKLQELGASLGDIDYDSAENRVLVHKCLVHAADISNPVLPTKLYRSWSYRVMMEFHHQAETEKAQGLPYAPFMDHRPDDELEFAKLQLGFISFVAAPLWNAMAAIWEDLGGRRDQMRENERYFKRLKEDAEKKEEELMPSGLRT</sequence>
<dbReference type="PROSITE" id="PS51845">
    <property type="entry name" value="PDEASE_I_2"/>
    <property type="match status" value="1"/>
</dbReference>
<evidence type="ECO:0000256" key="1">
    <source>
        <dbReference type="ARBA" id="ARBA00022723"/>
    </source>
</evidence>
<dbReference type="InterPro" id="IPR036971">
    <property type="entry name" value="PDEase_catalytic_dom_sf"/>
</dbReference>
<dbReference type="PRINTS" id="PR00387">
    <property type="entry name" value="PDIESTERASE1"/>
</dbReference>
<comment type="cofactor">
    <cofactor evidence="6">
        <name>a divalent metal cation</name>
        <dbReference type="ChEBI" id="CHEBI:60240"/>
    </cofactor>
    <text evidence="6">Binds 2 divalent metal cations per subunit. Site 1 may preferentially bind zinc ions, while site 2 has a preference for magnesium and/or manganese ions.</text>
</comment>
<dbReference type="PANTHER" id="PTHR11347">
    <property type="entry name" value="CYCLIC NUCLEOTIDE PHOSPHODIESTERASE"/>
    <property type="match status" value="1"/>
</dbReference>
<feature type="binding site" evidence="5">
    <location>
        <position position="428"/>
    </location>
    <ligand>
        <name>Zn(2+)</name>
        <dbReference type="ChEBI" id="CHEBI:29105"/>
        <label>1</label>
    </ligand>
</feature>
<gene>
    <name evidence="9" type="ORF">FOZ61_002025</name>
</gene>
<feature type="domain" description="PDEase" evidence="8">
    <location>
        <begin position="188"/>
        <end position="525"/>
    </location>
</feature>
<evidence type="ECO:0000313" key="9">
    <source>
        <dbReference type="EMBL" id="KAF4663017.1"/>
    </source>
</evidence>
<dbReference type="InterPro" id="IPR003607">
    <property type="entry name" value="HD/PDEase_dom"/>
</dbReference>
<dbReference type="SUPFAM" id="SSF109604">
    <property type="entry name" value="HD-domain/PDEase-like"/>
    <property type="match status" value="1"/>
</dbReference>
<protein>
    <recommendedName>
        <fullName evidence="6">Phosphodiesterase</fullName>
        <ecNumber evidence="6">3.1.4.-</ecNumber>
    </recommendedName>
</protein>
<evidence type="ECO:0000256" key="2">
    <source>
        <dbReference type="ARBA" id="ARBA00022801"/>
    </source>
</evidence>
<feature type="compositionally biased region" description="Polar residues" evidence="7">
    <location>
        <begin position="120"/>
        <end position="129"/>
    </location>
</feature>
<dbReference type="Proteomes" id="UP000570595">
    <property type="component" value="Unassembled WGS sequence"/>
</dbReference>
<feature type="binding site" evidence="5">
    <location>
        <position position="316"/>
    </location>
    <ligand>
        <name>Zn(2+)</name>
        <dbReference type="ChEBI" id="CHEBI:29105"/>
        <label>1</label>
    </ligand>
</feature>